<dbReference type="AlphaFoldDB" id="A0A1G4I0W3"/>
<dbReference type="GO" id="GO:0003735">
    <property type="term" value="F:structural constituent of ribosome"/>
    <property type="evidence" value="ECO:0007669"/>
    <property type="project" value="InterPro"/>
</dbReference>
<dbReference type="PANTHER" id="PTHR13528:SF2">
    <property type="entry name" value="LARGE RIBOSOMAL SUBUNIT PROTEIN BL28M"/>
    <property type="match status" value="1"/>
</dbReference>
<dbReference type="EMBL" id="CZPT02000276">
    <property type="protein sequence ID" value="SCU65297.1"/>
    <property type="molecule type" value="Genomic_DNA"/>
</dbReference>
<evidence type="ECO:0008006" key="3">
    <source>
        <dbReference type="Google" id="ProtNLM"/>
    </source>
</evidence>
<sequence length="241" mass="28009">MLRNTDVRLFSTFALNPETSVAPHGPPRGLVNRYVSMGLPPWAAWCNKVNRYSLYRMSGVTQRSFLPKPPQEMDVIWLNERVRERVRTSRQVQNVYRQLKYPYVKTGIHYSDVLDHWVQVPMVEAAMFEVEKDGGFDNFILKRSGPELRSTYGERIRRHILVRQKEIQKNFVLQKQAQMLVESMEKEILPMEDGKKVEEVLEKYGIDKEQLLRDIARAAVAKKQQLASAVPQPSHVEVSTN</sequence>
<comment type="caution">
    <text evidence="1">The sequence shown here is derived from an EMBL/GenBank/DDBJ whole genome shotgun (WGS) entry which is preliminary data.</text>
</comment>
<protein>
    <recommendedName>
        <fullName evidence="3">39S ribosomal protein L28, mitochondrial</fullName>
    </recommendedName>
</protein>
<dbReference type="InterPro" id="IPR026569">
    <property type="entry name" value="Ribosomal_bL28"/>
</dbReference>
<dbReference type="GeneID" id="92379529"/>
<keyword evidence="2" id="KW-1185">Reference proteome</keyword>
<gene>
    <name evidence="1" type="ORF">TEOVI_000558900</name>
</gene>
<dbReference type="PANTHER" id="PTHR13528">
    <property type="entry name" value="39S RIBOSOMAL PROTEIN L28, MITOCHONDRIAL"/>
    <property type="match status" value="1"/>
</dbReference>
<dbReference type="GO" id="GO:0005762">
    <property type="term" value="C:mitochondrial large ribosomal subunit"/>
    <property type="evidence" value="ECO:0007669"/>
    <property type="project" value="TreeGrafter"/>
</dbReference>
<dbReference type="Proteomes" id="UP000195570">
    <property type="component" value="Unassembled WGS sequence"/>
</dbReference>
<proteinExistence type="predicted"/>
<dbReference type="VEuPathDB" id="TriTrypDB:TEOVI_000558900"/>
<evidence type="ECO:0000313" key="2">
    <source>
        <dbReference type="Proteomes" id="UP000195570"/>
    </source>
</evidence>
<dbReference type="RefSeq" id="XP_067076912.1">
    <property type="nucleotide sequence ID" value="XM_067220811.1"/>
</dbReference>
<organism evidence="1 2">
    <name type="scientific">Trypanosoma equiperdum</name>
    <dbReference type="NCBI Taxonomy" id="5694"/>
    <lineage>
        <taxon>Eukaryota</taxon>
        <taxon>Discoba</taxon>
        <taxon>Euglenozoa</taxon>
        <taxon>Kinetoplastea</taxon>
        <taxon>Metakinetoplastina</taxon>
        <taxon>Trypanosomatida</taxon>
        <taxon>Trypanosomatidae</taxon>
        <taxon>Trypanosoma</taxon>
    </lineage>
</organism>
<accession>A0A1G4I0W3</accession>
<name>A0A1G4I0W3_TRYEQ</name>
<reference evidence="1" key="1">
    <citation type="submission" date="2016-09" db="EMBL/GenBank/DDBJ databases">
        <authorList>
            <person name="Hebert L."/>
            <person name="Moumen B."/>
        </authorList>
    </citation>
    <scope>NUCLEOTIDE SEQUENCE [LARGE SCALE GENOMIC DNA]</scope>
    <source>
        <strain evidence="1">OVI</strain>
    </source>
</reference>
<evidence type="ECO:0000313" key="1">
    <source>
        <dbReference type="EMBL" id="SCU65297.1"/>
    </source>
</evidence>